<evidence type="ECO:0000256" key="11">
    <source>
        <dbReference type="ARBA" id="ARBA00023242"/>
    </source>
</evidence>
<feature type="domain" description="SCAN box" evidence="15">
    <location>
        <begin position="723"/>
        <end position="801"/>
    </location>
</feature>
<dbReference type="FunFam" id="3.30.160.60:FF:001005">
    <property type="entry name" value="Zinc finger protein 75A"/>
    <property type="match status" value="1"/>
</dbReference>
<feature type="region of interest" description="Disordered" evidence="13">
    <location>
        <begin position="346"/>
        <end position="384"/>
    </location>
</feature>
<evidence type="ECO:0000256" key="10">
    <source>
        <dbReference type="ARBA" id="ARBA00023163"/>
    </source>
</evidence>
<dbReference type="GO" id="GO:0000978">
    <property type="term" value="F:RNA polymerase II cis-regulatory region sequence-specific DNA binding"/>
    <property type="evidence" value="ECO:0007669"/>
    <property type="project" value="TreeGrafter"/>
</dbReference>
<evidence type="ECO:0000259" key="15">
    <source>
        <dbReference type="PROSITE" id="PS50804"/>
    </source>
</evidence>
<feature type="domain" description="C2H2-type" evidence="14">
    <location>
        <begin position="1107"/>
        <end position="1134"/>
    </location>
</feature>
<keyword evidence="7" id="KW-0862">Zinc</keyword>
<accession>A0AA97KV26</accession>
<dbReference type="FunFam" id="3.30.160.60:FF:000512">
    <property type="entry name" value="zinc finger protein 197 isoform X1"/>
    <property type="match status" value="1"/>
</dbReference>
<dbReference type="Pfam" id="PF02023">
    <property type="entry name" value="SCAN"/>
    <property type="match status" value="2"/>
</dbReference>
<dbReference type="FunFam" id="3.30.160.60:FF:001498">
    <property type="entry name" value="Zinc finger protein 404"/>
    <property type="match status" value="2"/>
</dbReference>
<dbReference type="InterPro" id="IPR038269">
    <property type="entry name" value="SCAN_sf"/>
</dbReference>
<dbReference type="InterPro" id="IPR013087">
    <property type="entry name" value="Znf_C2H2_type"/>
</dbReference>
<keyword evidence="16" id="KW-1185">Reference proteome</keyword>
<keyword evidence="5" id="KW-0677">Repeat</keyword>
<feature type="domain" description="C2H2-type" evidence="14">
    <location>
        <begin position="1191"/>
        <end position="1218"/>
    </location>
</feature>
<dbReference type="GO" id="GO:0008270">
    <property type="term" value="F:zinc ion binding"/>
    <property type="evidence" value="ECO:0007669"/>
    <property type="project" value="UniProtKB-KW"/>
</dbReference>
<feature type="domain" description="C2H2-type" evidence="14">
    <location>
        <begin position="1079"/>
        <end position="1106"/>
    </location>
</feature>
<evidence type="ECO:0000313" key="16">
    <source>
        <dbReference type="Proteomes" id="UP001190640"/>
    </source>
</evidence>
<feature type="domain" description="C2H2-type" evidence="14">
    <location>
        <begin position="1275"/>
        <end position="1302"/>
    </location>
</feature>
<gene>
    <name evidence="17" type="primary">LOC129327822</name>
</gene>
<dbReference type="GO" id="GO:0045596">
    <property type="term" value="P:negative regulation of cell differentiation"/>
    <property type="evidence" value="ECO:0007669"/>
    <property type="project" value="UniProtKB-ARBA"/>
</dbReference>
<dbReference type="FunFam" id="1.10.4020.10:FF:000001">
    <property type="entry name" value="zinc finger protein 263 isoform X1"/>
    <property type="match status" value="2"/>
</dbReference>
<proteinExistence type="inferred from homology"/>
<dbReference type="PANTHER" id="PTHR24393:SF100">
    <property type="entry name" value="ZINC FINGER PROTEIN-RELATED"/>
    <property type="match status" value="1"/>
</dbReference>
<comment type="subcellular location">
    <subcellularLocation>
        <location evidence="2">Nucleus</location>
    </subcellularLocation>
</comment>
<dbReference type="FunFam" id="3.30.160.60:FF:001954">
    <property type="entry name" value="Zinc finger protein 787"/>
    <property type="match status" value="1"/>
</dbReference>
<dbReference type="SUPFAM" id="SSF47353">
    <property type="entry name" value="Retrovirus capsid dimerization domain-like"/>
    <property type="match status" value="2"/>
</dbReference>
<keyword evidence="8" id="KW-0805">Transcription regulation</keyword>
<feature type="domain" description="C2H2-type" evidence="14">
    <location>
        <begin position="1163"/>
        <end position="1190"/>
    </location>
</feature>
<feature type="domain" description="C2H2-type" evidence="14">
    <location>
        <begin position="550"/>
        <end position="577"/>
    </location>
</feature>
<dbReference type="Proteomes" id="UP001190640">
    <property type="component" value="Chromosome 4"/>
</dbReference>
<dbReference type="SMART" id="SM00355">
    <property type="entry name" value="ZnF_C2H2"/>
    <property type="match status" value="16"/>
</dbReference>
<feature type="domain" description="C2H2-type" evidence="14">
    <location>
        <begin position="995"/>
        <end position="1022"/>
    </location>
</feature>
<dbReference type="PANTHER" id="PTHR24393">
    <property type="entry name" value="ZINC FINGER PROTEIN"/>
    <property type="match status" value="1"/>
</dbReference>
<dbReference type="PROSITE" id="PS50157">
    <property type="entry name" value="ZINC_FINGER_C2H2_2"/>
    <property type="match status" value="16"/>
</dbReference>
<dbReference type="KEGG" id="emc:129327822"/>
<feature type="compositionally biased region" description="Basic and acidic residues" evidence="13">
    <location>
        <begin position="319"/>
        <end position="329"/>
    </location>
</feature>
<dbReference type="InterPro" id="IPR036236">
    <property type="entry name" value="Znf_C2H2_sf"/>
</dbReference>
<feature type="domain" description="C2H2-type" evidence="14">
    <location>
        <begin position="420"/>
        <end position="447"/>
    </location>
</feature>
<name>A0AA97KV26_EUBMA</name>
<keyword evidence="9" id="KW-0238">DNA-binding</keyword>
<protein>
    <submittedName>
        <fullName evidence="17">Uncharacterized protein LOC129327822</fullName>
    </submittedName>
</protein>
<keyword evidence="10" id="KW-0804">Transcription</keyword>
<dbReference type="FunFam" id="3.30.160.60:FF:000690">
    <property type="entry name" value="Zinc finger protein 354C"/>
    <property type="match status" value="1"/>
</dbReference>
<feature type="domain" description="C2H2-type" evidence="14">
    <location>
        <begin position="1219"/>
        <end position="1246"/>
    </location>
</feature>
<feature type="domain" description="C2H2-type" evidence="14">
    <location>
        <begin position="1247"/>
        <end position="1274"/>
    </location>
</feature>
<dbReference type="SUPFAM" id="SSF57667">
    <property type="entry name" value="beta-beta-alpha zinc fingers"/>
    <property type="match status" value="10"/>
</dbReference>
<dbReference type="FunFam" id="3.30.160.60:FF:000200">
    <property type="entry name" value="zinc finger protein 510 isoform X2"/>
    <property type="match status" value="1"/>
</dbReference>
<dbReference type="GO" id="GO:0001228">
    <property type="term" value="F:DNA-binding transcription activator activity, RNA polymerase II-specific"/>
    <property type="evidence" value="ECO:0007669"/>
    <property type="project" value="TreeGrafter"/>
</dbReference>
<evidence type="ECO:0000256" key="13">
    <source>
        <dbReference type="SAM" id="MobiDB-lite"/>
    </source>
</evidence>
<evidence type="ECO:0000256" key="3">
    <source>
        <dbReference type="ARBA" id="ARBA00006991"/>
    </source>
</evidence>
<dbReference type="PROSITE" id="PS50804">
    <property type="entry name" value="SCAN_BOX"/>
    <property type="match status" value="2"/>
</dbReference>
<dbReference type="Gene3D" id="3.30.160.60">
    <property type="entry name" value="Classic Zinc Finger"/>
    <property type="match status" value="16"/>
</dbReference>
<dbReference type="FunFam" id="3.30.160.60:FF:000003">
    <property type="entry name" value="Zinc finger protein 3 homolog"/>
    <property type="match status" value="1"/>
</dbReference>
<dbReference type="PROSITE" id="PS00028">
    <property type="entry name" value="ZINC_FINGER_C2H2_1"/>
    <property type="match status" value="16"/>
</dbReference>
<evidence type="ECO:0000256" key="4">
    <source>
        <dbReference type="ARBA" id="ARBA00022723"/>
    </source>
</evidence>
<reference evidence="17" key="1">
    <citation type="submission" date="2025-08" db="UniProtKB">
        <authorList>
            <consortium name="RefSeq"/>
        </authorList>
    </citation>
    <scope>IDENTIFICATION</scope>
    <source>
        <tissue evidence="17">Blood</tissue>
    </source>
</reference>
<feature type="domain" description="C2H2-type" evidence="14">
    <location>
        <begin position="448"/>
        <end position="475"/>
    </location>
</feature>
<evidence type="ECO:0000259" key="14">
    <source>
        <dbReference type="PROSITE" id="PS50157"/>
    </source>
</evidence>
<feature type="domain" description="C2H2-type" evidence="14">
    <location>
        <begin position="1023"/>
        <end position="1050"/>
    </location>
</feature>
<dbReference type="CDD" id="cd07936">
    <property type="entry name" value="SCAN"/>
    <property type="match status" value="2"/>
</dbReference>
<feature type="domain" description="C2H2-type" evidence="14">
    <location>
        <begin position="967"/>
        <end position="994"/>
    </location>
</feature>
<evidence type="ECO:0000256" key="7">
    <source>
        <dbReference type="ARBA" id="ARBA00022833"/>
    </source>
</evidence>
<evidence type="ECO:0000256" key="8">
    <source>
        <dbReference type="ARBA" id="ARBA00023015"/>
    </source>
</evidence>
<comment type="function">
    <text evidence="1">May be involved in transcriptional regulation.</text>
</comment>
<feature type="domain" description="C2H2-type" evidence="14">
    <location>
        <begin position="522"/>
        <end position="549"/>
    </location>
</feature>
<dbReference type="FunFam" id="3.30.160.60:FF:000358">
    <property type="entry name" value="zinc finger protein 24"/>
    <property type="match status" value="1"/>
</dbReference>
<evidence type="ECO:0000256" key="12">
    <source>
        <dbReference type="PROSITE-ProRule" id="PRU00042"/>
    </source>
</evidence>
<dbReference type="GeneID" id="129327822"/>
<dbReference type="FunFam" id="3.30.160.60:FF:001119">
    <property type="entry name" value="zinc finger protein 408"/>
    <property type="match status" value="1"/>
</dbReference>
<dbReference type="Gene3D" id="1.10.4020.10">
    <property type="entry name" value="DNA breaking-rejoining enzymes"/>
    <property type="match status" value="2"/>
</dbReference>
<evidence type="ECO:0000256" key="6">
    <source>
        <dbReference type="ARBA" id="ARBA00022771"/>
    </source>
</evidence>
<evidence type="ECO:0000256" key="5">
    <source>
        <dbReference type="ARBA" id="ARBA00022737"/>
    </source>
</evidence>
<comment type="similarity">
    <text evidence="3">Belongs to the krueppel C2H2-type zinc-finger protein family.</text>
</comment>
<keyword evidence="4" id="KW-0479">Metal-binding</keyword>
<dbReference type="SMART" id="SM00431">
    <property type="entry name" value="SCAN"/>
    <property type="match status" value="2"/>
</dbReference>
<feature type="domain" description="SCAN box" evidence="15">
    <location>
        <begin position="182"/>
        <end position="266"/>
    </location>
</feature>
<dbReference type="FunFam" id="3.30.160.60:FF:000912">
    <property type="entry name" value="Zinc finger protein 660"/>
    <property type="match status" value="1"/>
</dbReference>
<dbReference type="FunFam" id="3.30.160.60:FF:002343">
    <property type="entry name" value="Zinc finger protein 33A"/>
    <property type="match status" value="4"/>
</dbReference>
<organism evidence="16 17">
    <name type="scientific">Eublepharis macularius</name>
    <name type="common">Leopard gecko</name>
    <name type="synonym">Cyrtodactylus macularius</name>
    <dbReference type="NCBI Taxonomy" id="481883"/>
    <lineage>
        <taxon>Eukaryota</taxon>
        <taxon>Metazoa</taxon>
        <taxon>Chordata</taxon>
        <taxon>Craniata</taxon>
        <taxon>Vertebrata</taxon>
        <taxon>Euteleostomi</taxon>
        <taxon>Lepidosauria</taxon>
        <taxon>Squamata</taxon>
        <taxon>Bifurcata</taxon>
        <taxon>Gekkota</taxon>
        <taxon>Eublepharidae</taxon>
        <taxon>Eublepharinae</taxon>
        <taxon>Eublepharis</taxon>
    </lineage>
</organism>
<dbReference type="FunFam" id="3.30.160.60:FF:002402">
    <property type="entry name" value="Zinc finger protein 347"/>
    <property type="match status" value="1"/>
</dbReference>
<evidence type="ECO:0000256" key="1">
    <source>
        <dbReference type="ARBA" id="ARBA00003767"/>
    </source>
</evidence>
<evidence type="ECO:0000256" key="2">
    <source>
        <dbReference type="ARBA" id="ARBA00004123"/>
    </source>
</evidence>
<dbReference type="InterPro" id="IPR003309">
    <property type="entry name" value="SCAN_dom"/>
</dbReference>
<evidence type="ECO:0000313" key="17">
    <source>
        <dbReference type="RefSeq" id="XP_054832550.1"/>
    </source>
</evidence>
<feature type="region of interest" description="Disordered" evidence="13">
    <location>
        <begin position="295"/>
        <end position="333"/>
    </location>
</feature>
<keyword evidence="6 12" id="KW-0863">Zinc-finger</keyword>
<dbReference type="GO" id="GO:0005634">
    <property type="term" value="C:nucleus"/>
    <property type="evidence" value="ECO:0007669"/>
    <property type="project" value="UniProtKB-SubCell"/>
</dbReference>
<feature type="domain" description="C2H2-type" evidence="14">
    <location>
        <begin position="1135"/>
        <end position="1162"/>
    </location>
</feature>
<dbReference type="RefSeq" id="XP_054832550.1">
    <property type="nucleotide sequence ID" value="XM_054976575.1"/>
</dbReference>
<evidence type="ECO:0000256" key="9">
    <source>
        <dbReference type="ARBA" id="ARBA00023125"/>
    </source>
</evidence>
<keyword evidence="11" id="KW-0539">Nucleus</keyword>
<sequence length="1302" mass="147570">MAAEQGILSKFGVHFQTDVEHWRPPRMKMEDEEPEGSKEVEEFVGRKKAPLVIQAGSIKEFLQRRPAQQLKKESTEALLQHWETQWQEFLKTVESPHSNWGIPQLLMEPTPWDDTKAFLASFEQVARACQWPKEVWAIRLLPALSGEAEQAVSRLDPRDREDYGKVKATILQWDAINRERKRQQFRCFCYQEAEGPRAVYSQLRELCHGWLKAEKQTKEQILELLILEQFLTVLPPEMQSWVRESGPETCSQAVALAEGYLLSRQVAERKEQMPASFEEKPGTFCEAKQLLSDLTPRQVSREGDSGDVRPLGEGLISTSKEEKCQPKDSDPEEPIVISEWRAEQSLTQCPKKEGEPPTLSQHGPKKQQRNHPGEGGRKPIPFQGHQPLSKAFVQQQSYVRKGEDTCSIIVQGFAQRPPFVGCPDCGKGFIDNATLARHRRIHTGEKPYRCLECGKSFSQNATLKTHQKSHMGAKAFQSSLLHKNQRIHMGNNPPTGSASGVTFGASPSLIGRRKTHTGPKLFECSNCGKGFSRIAHLISHERIHTGVKPFECSDCGKSFSDKSNFNRHYRLHMRDKQSNETSREIVRQCFPVHCEKGKMAGERPSSLEFPPQTSGLQYRVKQEPDEGMPHCWGSQEGLKAVPVLSARYEGPQASLWGDADVPFEGSIAESQRLGRQQVTVCLQDDKGASQQMEGVACRELRDRGECKLVKEEIIWEEVLETQRQHFRGFRYHEAEGPRAVCNRLRELCQQWLQPERNTPEQILELLILEQFLAILPSEMQSWIRECIPGSCSQAVALAEDFLLRQQKNESPEKQAQTEQILPDADQALLDIKLEPLGRESQQEGDGVADSVGSRLAWETEEEKKPNLEVSEQMGPSRMNVERLPWCPVNGRMFANQQNAESELRNASEKQEGNFVPCWGAAKEFGDAKKGGLLKSELQNSYVMGKKSIPQTIDPVAHKRIHTGEKPYQCLECGKMFSLRSRLVAHQRRHTGEKPYPCSHCGKSFGVSSDLTRHFRIHTGEKLYKCLECGKSFRQSSSFTGHLRTHIHEKPLTCLWCGKNFGKRAELVKHEKSHVGEKLHKCSDCGRSFCHSSQLMAHKRIHTSEKPYKCLDCGKIFSISSLLNGHQRKHSGKKPYKCLDCGKAFSGKSHLNRHQRIHTGEKPFKCLACGKRFCMSSDLIAHERIHTGHKPYECLDCGKTFSQKQHLTSHQRTHTGEKPYICSHCGKGFSVSSNLNTHERTHTGVRPFKCSDCGKTFSQKSHLISHQRIHTGEKPYLCRDCGKSFGSSSNLMVHVRSHCGEKT</sequence>
<dbReference type="Pfam" id="PF00096">
    <property type="entry name" value="zf-C2H2"/>
    <property type="match status" value="15"/>
</dbReference>
<feature type="domain" description="C2H2-type" evidence="14">
    <location>
        <begin position="1051"/>
        <end position="1078"/>
    </location>
</feature>